<sequence>MASSRASNWRNSAGSTDGYRLSAGGAHDTPSNRLSASSETSEDLDAQMAQLEARMAKLRAKKERRAQRQGSAMSAGSSESVRSSVGGAHRTMLPAKHVSIGKKLGQGDFGAVYEGVWHGVPVALKFIAGHIDSENDLYREVDLLDHLEHENVIKVYGVLVGQPAAAWPAGLTPPAICCELMRSGSLLSWLQRTPWTSGGYWRILLEMLAGAARGLQYLHGVSVMHRDLKAENLLLDGDNRIKIADFGLAKTRDSQLKMTTSVGTFSHMAPEVMIGKYDVPADIFSFGIVLTEALAANDAQNIIEETRTAQFGLSVSGVHAIVREGSPPVCDRLVALALKCCRLIPAERPTATELCRTFEGLSTDPLSFGPGCAAGADGAVKRSSSRKMGSQRGSVADAWNMHLRDMISLSARVRDGSEFATL</sequence>
<dbReference type="PANTHER" id="PTHR44329">
    <property type="entry name" value="SERINE/THREONINE-PROTEIN KINASE TNNI3K-RELATED"/>
    <property type="match status" value="1"/>
</dbReference>
<reference evidence="7 8" key="1">
    <citation type="journal article" date="2024" name="Science">
        <title>Giant polyketide synthase enzymes in the biosynthesis of giant marine polyether toxins.</title>
        <authorList>
            <person name="Fallon T.R."/>
            <person name="Shende V.V."/>
            <person name="Wierzbicki I.H."/>
            <person name="Pendleton A.L."/>
            <person name="Watervoot N.F."/>
            <person name="Auber R.P."/>
            <person name="Gonzalez D.J."/>
            <person name="Wisecaver J.H."/>
            <person name="Moore B.S."/>
        </authorList>
    </citation>
    <scope>NUCLEOTIDE SEQUENCE [LARGE SCALE GENOMIC DNA]</scope>
    <source>
        <strain evidence="7 8">12B1</strain>
    </source>
</reference>
<dbReference type="Proteomes" id="UP001515480">
    <property type="component" value="Unassembled WGS sequence"/>
</dbReference>
<dbReference type="InterPro" id="IPR008271">
    <property type="entry name" value="Ser/Thr_kinase_AS"/>
</dbReference>
<feature type="compositionally biased region" description="Polar residues" evidence="5">
    <location>
        <begin position="29"/>
        <end position="39"/>
    </location>
</feature>
<dbReference type="InterPro" id="IPR017441">
    <property type="entry name" value="Protein_kinase_ATP_BS"/>
</dbReference>
<feature type="domain" description="Protein kinase" evidence="6">
    <location>
        <begin position="98"/>
        <end position="361"/>
    </location>
</feature>
<keyword evidence="1 3" id="KW-0547">Nucleotide-binding</keyword>
<evidence type="ECO:0000256" key="3">
    <source>
        <dbReference type="PROSITE-ProRule" id="PRU10141"/>
    </source>
</evidence>
<dbReference type="Gene3D" id="1.10.510.10">
    <property type="entry name" value="Transferase(Phosphotransferase) domain 1"/>
    <property type="match status" value="1"/>
</dbReference>
<keyword evidence="4" id="KW-0808">Transferase</keyword>
<protein>
    <recommendedName>
        <fullName evidence="6">Protein kinase domain-containing protein</fullName>
    </recommendedName>
</protein>
<feature type="binding site" evidence="3">
    <location>
        <position position="125"/>
    </location>
    <ligand>
        <name>ATP</name>
        <dbReference type="ChEBI" id="CHEBI:30616"/>
    </ligand>
</feature>
<comment type="similarity">
    <text evidence="4">Belongs to the protein kinase superfamily.</text>
</comment>
<evidence type="ECO:0000313" key="8">
    <source>
        <dbReference type="Proteomes" id="UP001515480"/>
    </source>
</evidence>
<evidence type="ECO:0000256" key="4">
    <source>
        <dbReference type="RuleBase" id="RU000304"/>
    </source>
</evidence>
<keyword evidence="4" id="KW-0723">Serine/threonine-protein kinase</keyword>
<evidence type="ECO:0000256" key="5">
    <source>
        <dbReference type="SAM" id="MobiDB-lite"/>
    </source>
</evidence>
<accession>A0AB34J598</accession>
<feature type="region of interest" description="Disordered" evidence="5">
    <location>
        <begin position="1"/>
        <end position="88"/>
    </location>
</feature>
<dbReference type="PROSITE" id="PS00107">
    <property type="entry name" value="PROTEIN_KINASE_ATP"/>
    <property type="match status" value="1"/>
</dbReference>
<feature type="compositionally biased region" description="Low complexity" evidence="5">
    <location>
        <begin position="70"/>
        <end position="88"/>
    </location>
</feature>
<feature type="compositionally biased region" description="Basic residues" evidence="5">
    <location>
        <begin position="56"/>
        <end position="67"/>
    </location>
</feature>
<dbReference type="SMART" id="SM00220">
    <property type="entry name" value="S_TKc"/>
    <property type="match status" value="1"/>
</dbReference>
<dbReference type="EMBL" id="JBGBPQ010000012">
    <property type="protein sequence ID" value="KAL1514868.1"/>
    <property type="molecule type" value="Genomic_DNA"/>
</dbReference>
<organism evidence="7 8">
    <name type="scientific">Prymnesium parvum</name>
    <name type="common">Toxic golden alga</name>
    <dbReference type="NCBI Taxonomy" id="97485"/>
    <lineage>
        <taxon>Eukaryota</taxon>
        <taxon>Haptista</taxon>
        <taxon>Haptophyta</taxon>
        <taxon>Prymnesiophyceae</taxon>
        <taxon>Prymnesiales</taxon>
        <taxon>Prymnesiaceae</taxon>
        <taxon>Prymnesium</taxon>
    </lineage>
</organism>
<dbReference type="GO" id="GO:0005524">
    <property type="term" value="F:ATP binding"/>
    <property type="evidence" value="ECO:0007669"/>
    <property type="project" value="UniProtKB-UniRule"/>
</dbReference>
<dbReference type="AlphaFoldDB" id="A0AB34J598"/>
<dbReference type="InterPro" id="IPR051681">
    <property type="entry name" value="Ser/Thr_Kinases-Pseudokinases"/>
</dbReference>
<keyword evidence="8" id="KW-1185">Reference proteome</keyword>
<comment type="caution">
    <text evidence="7">The sequence shown here is derived from an EMBL/GenBank/DDBJ whole genome shotgun (WGS) entry which is preliminary data.</text>
</comment>
<dbReference type="InterPro" id="IPR000719">
    <property type="entry name" value="Prot_kinase_dom"/>
</dbReference>
<evidence type="ECO:0000259" key="6">
    <source>
        <dbReference type="PROSITE" id="PS50011"/>
    </source>
</evidence>
<dbReference type="Pfam" id="PF00069">
    <property type="entry name" value="Pkinase"/>
    <property type="match status" value="1"/>
</dbReference>
<dbReference type="InterPro" id="IPR011009">
    <property type="entry name" value="Kinase-like_dom_sf"/>
</dbReference>
<dbReference type="GO" id="GO:0004674">
    <property type="term" value="F:protein serine/threonine kinase activity"/>
    <property type="evidence" value="ECO:0007669"/>
    <property type="project" value="UniProtKB-KW"/>
</dbReference>
<gene>
    <name evidence="7" type="ORF">AB1Y20_003951</name>
</gene>
<evidence type="ECO:0000256" key="2">
    <source>
        <dbReference type="ARBA" id="ARBA00022840"/>
    </source>
</evidence>
<dbReference type="SUPFAM" id="SSF56112">
    <property type="entry name" value="Protein kinase-like (PK-like)"/>
    <property type="match status" value="1"/>
</dbReference>
<dbReference type="PROSITE" id="PS50011">
    <property type="entry name" value="PROTEIN_KINASE_DOM"/>
    <property type="match status" value="1"/>
</dbReference>
<keyword evidence="2 3" id="KW-0067">ATP-binding</keyword>
<keyword evidence="4" id="KW-0418">Kinase</keyword>
<dbReference type="PROSITE" id="PS00108">
    <property type="entry name" value="PROTEIN_KINASE_ST"/>
    <property type="match status" value="1"/>
</dbReference>
<feature type="compositionally biased region" description="Low complexity" evidence="5">
    <location>
        <begin position="1"/>
        <end position="15"/>
    </location>
</feature>
<evidence type="ECO:0000313" key="7">
    <source>
        <dbReference type="EMBL" id="KAL1514868.1"/>
    </source>
</evidence>
<name>A0AB34J598_PRYPA</name>
<proteinExistence type="inferred from homology"/>
<evidence type="ECO:0000256" key="1">
    <source>
        <dbReference type="ARBA" id="ARBA00022741"/>
    </source>
</evidence>